<gene>
    <name evidence="2" type="ORF">HID58_085679</name>
</gene>
<accession>A0ABQ7XNI1</accession>
<dbReference type="SUPFAM" id="SSF50249">
    <property type="entry name" value="Nucleic acid-binding proteins"/>
    <property type="match status" value="1"/>
</dbReference>
<proteinExistence type="predicted"/>
<dbReference type="Gene3D" id="2.40.50.140">
    <property type="entry name" value="Nucleic acid-binding proteins"/>
    <property type="match status" value="1"/>
</dbReference>
<reference evidence="2 3" key="1">
    <citation type="submission" date="2021-05" db="EMBL/GenBank/DDBJ databases">
        <title>Genome Assembly of Synthetic Allotetraploid Brassica napus Reveals Homoeologous Exchanges between Subgenomes.</title>
        <authorList>
            <person name="Davis J.T."/>
        </authorList>
    </citation>
    <scope>NUCLEOTIDE SEQUENCE [LARGE SCALE GENOMIC DNA]</scope>
    <source>
        <strain evidence="3">cv. Da-Ae</strain>
        <tissue evidence="2">Seedling</tissue>
    </source>
</reference>
<dbReference type="InterPro" id="IPR012340">
    <property type="entry name" value="NA-bd_OB-fold"/>
</dbReference>
<keyword evidence="3" id="KW-1185">Reference proteome</keyword>
<evidence type="ECO:0000259" key="1">
    <source>
        <dbReference type="Pfam" id="PF02721"/>
    </source>
</evidence>
<protein>
    <recommendedName>
        <fullName evidence="1">Replication protein A 70 kDa DNA-binding subunit B/D first OB fold domain-containing protein</fullName>
    </recommendedName>
</protein>
<feature type="domain" description="Replication protein A 70 kDa DNA-binding subunit B/D first OB fold" evidence="1">
    <location>
        <begin position="6"/>
        <end position="100"/>
    </location>
</feature>
<feature type="non-terminal residue" evidence="2">
    <location>
        <position position="114"/>
    </location>
</feature>
<evidence type="ECO:0000313" key="2">
    <source>
        <dbReference type="EMBL" id="KAH0857418.1"/>
    </source>
</evidence>
<dbReference type="Pfam" id="PF02721">
    <property type="entry name" value="DUF223"/>
    <property type="match status" value="1"/>
</dbReference>
<dbReference type="EMBL" id="JAGKQM010000019">
    <property type="protein sequence ID" value="KAH0857418.1"/>
    <property type="molecule type" value="Genomic_DNA"/>
</dbReference>
<organism evidence="2 3">
    <name type="scientific">Brassica napus</name>
    <name type="common">Rape</name>
    <dbReference type="NCBI Taxonomy" id="3708"/>
    <lineage>
        <taxon>Eukaryota</taxon>
        <taxon>Viridiplantae</taxon>
        <taxon>Streptophyta</taxon>
        <taxon>Embryophyta</taxon>
        <taxon>Tracheophyta</taxon>
        <taxon>Spermatophyta</taxon>
        <taxon>Magnoliopsida</taxon>
        <taxon>eudicotyledons</taxon>
        <taxon>Gunneridae</taxon>
        <taxon>Pentapetalae</taxon>
        <taxon>rosids</taxon>
        <taxon>malvids</taxon>
        <taxon>Brassicales</taxon>
        <taxon>Brassicaceae</taxon>
        <taxon>Brassiceae</taxon>
        <taxon>Brassica</taxon>
    </lineage>
</organism>
<comment type="caution">
    <text evidence="2">The sequence shown here is derived from an EMBL/GenBank/DDBJ whole genome shotgun (WGS) entry which is preliminary data.</text>
</comment>
<evidence type="ECO:0000313" key="3">
    <source>
        <dbReference type="Proteomes" id="UP000824890"/>
    </source>
</evidence>
<sequence>MGSQTMLAEMSLLKPLLPIRVKVTCKGKTEVGSRFQKSELIIEDEKGTIIQATLFRDLDTSIEIPLEEGHCYEIKNFVQTPPSECIRLTKNRYHINLNNSSFILEIDPFLKSIF</sequence>
<dbReference type="Proteomes" id="UP000824890">
    <property type="component" value="Unassembled WGS sequence"/>
</dbReference>
<name>A0ABQ7XNI1_BRANA</name>
<dbReference type="InterPro" id="IPR003871">
    <property type="entry name" value="RFA1B/D_OB_1st"/>
</dbReference>